<dbReference type="OMA" id="CWIFMRM"/>
<keyword evidence="8" id="KW-1185">Reference proteome</keyword>
<dbReference type="OrthoDB" id="10256333at2759"/>
<organism evidence="7 8">
    <name type="scientific">Klebsormidium nitens</name>
    <name type="common">Green alga</name>
    <name type="synonym">Ulothrix nitens</name>
    <dbReference type="NCBI Taxonomy" id="105231"/>
    <lineage>
        <taxon>Eukaryota</taxon>
        <taxon>Viridiplantae</taxon>
        <taxon>Streptophyta</taxon>
        <taxon>Klebsormidiophyceae</taxon>
        <taxon>Klebsormidiales</taxon>
        <taxon>Klebsormidiaceae</taxon>
        <taxon>Klebsormidium</taxon>
    </lineage>
</organism>
<dbReference type="AlphaFoldDB" id="A0A0U9HU35"/>
<evidence type="ECO:0008006" key="9">
    <source>
        <dbReference type="Google" id="ProtNLM"/>
    </source>
</evidence>
<comment type="similarity">
    <text evidence="2">Belongs to the OSTC family.</text>
</comment>
<dbReference type="Proteomes" id="UP000054558">
    <property type="component" value="Unassembled WGS sequence"/>
</dbReference>
<gene>
    <name evidence="7" type="ORF">KFL_000610130</name>
</gene>
<evidence type="ECO:0000256" key="2">
    <source>
        <dbReference type="ARBA" id="ARBA00009376"/>
    </source>
</evidence>
<accession>A0A0U9HU35</accession>
<proteinExistence type="inferred from homology"/>
<keyword evidence="5 6" id="KW-0472">Membrane</keyword>
<dbReference type="EMBL" id="DF237010">
    <property type="protein sequence ID" value="GAQ80735.1"/>
    <property type="molecule type" value="Genomic_DNA"/>
</dbReference>
<evidence type="ECO:0000256" key="6">
    <source>
        <dbReference type="SAM" id="Phobius"/>
    </source>
</evidence>
<feature type="transmembrane region" description="Helical" evidence="6">
    <location>
        <begin position="121"/>
        <end position="144"/>
    </location>
</feature>
<dbReference type="PANTHER" id="PTHR13160:SF4">
    <property type="entry name" value="OLIGOSACCHARYLTRANSFERASE COMPLEX SUBUNIT OSTC"/>
    <property type="match status" value="1"/>
</dbReference>
<evidence type="ECO:0000256" key="1">
    <source>
        <dbReference type="ARBA" id="ARBA00004141"/>
    </source>
</evidence>
<evidence type="ECO:0000313" key="7">
    <source>
        <dbReference type="EMBL" id="GAQ80735.1"/>
    </source>
</evidence>
<evidence type="ECO:0000256" key="3">
    <source>
        <dbReference type="ARBA" id="ARBA00022692"/>
    </source>
</evidence>
<protein>
    <recommendedName>
        <fullName evidence="9">Oligosaccharyltransferase complex subunit</fullName>
    </recommendedName>
</protein>
<keyword evidence="3 6" id="KW-0812">Transmembrane</keyword>
<feature type="transmembrane region" description="Helical" evidence="6">
    <location>
        <begin position="86"/>
        <end position="109"/>
    </location>
</feature>
<dbReference type="InterPro" id="IPR042416">
    <property type="entry name" value="OSTC"/>
</dbReference>
<evidence type="ECO:0000313" key="8">
    <source>
        <dbReference type="Proteomes" id="UP000054558"/>
    </source>
</evidence>
<evidence type="ECO:0000256" key="5">
    <source>
        <dbReference type="ARBA" id="ARBA00023136"/>
    </source>
</evidence>
<reference evidence="7 8" key="1">
    <citation type="journal article" date="2014" name="Nat. Commun.">
        <title>Klebsormidium flaccidum genome reveals primary factors for plant terrestrial adaptation.</title>
        <authorList>
            <person name="Hori K."/>
            <person name="Maruyama F."/>
            <person name="Fujisawa T."/>
            <person name="Togashi T."/>
            <person name="Yamamoto N."/>
            <person name="Seo M."/>
            <person name="Sato S."/>
            <person name="Yamada T."/>
            <person name="Mori H."/>
            <person name="Tajima N."/>
            <person name="Moriyama T."/>
            <person name="Ikeuchi M."/>
            <person name="Watanabe M."/>
            <person name="Wada H."/>
            <person name="Kobayashi K."/>
            <person name="Saito M."/>
            <person name="Masuda T."/>
            <person name="Sasaki-Sekimoto Y."/>
            <person name="Mashiguchi K."/>
            <person name="Awai K."/>
            <person name="Shimojima M."/>
            <person name="Masuda S."/>
            <person name="Iwai M."/>
            <person name="Nobusawa T."/>
            <person name="Narise T."/>
            <person name="Kondo S."/>
            <person name="Saito H."/>
            <person name="Sato R."/>
            <person name="Murakawa M."/>
            <person name="Ihara Y."/>
            <person name="Oshima-Yamada Y."/>
            <person name="Ohtaka K."/>
            <person name="Satoh M."/>
            <person name="Sonobe K."/>
            <person name="Ishii M."/>
            <person name="Ohtani R."/>
            <person name="Kanamori-Sato M."/>
            <person name="Honoki R."/>
            <person name="Miyazaki D."/>
            <person name="Mochizuki H."/>
            <person name="Umetsu J."/>
            <person name="Higashi K."/>
            <person name="Shibata D."/>
            <person name="Kamiya Y."/>
            <person name="Sato N."/>
            <person name="Nakamura Y."/>
            <person name="Tabata S."/>
            <person name="Ida S."/>
            <person name="Kurokawa K."/>
            <person name="Ohta H."/>
        </authorList>
    </citation>
    <scope>NUCLEOTIDE SEQUENCE [LARGE SCALE GENOMIC DNA]</scope>
    <source>
        <strain evidence="7 8">NIES-2285</strain>
    </source>
</reference>
<evidence type="ECO:0000256" key="4">
    <source>
        <dbReference type="ARBA" id="ARBA00022989"/>
    </source>
</evidence>
<name>A0A0U9HU35_KLENI</name>
<dbReference type="Pfam" id="PF04756">
    <property type="entry name" value="OST3_OST6"/>
    <property type="match status" value="1"/>
</dbReference>
<comment type="subcellular location">
    <subcellularLocation>
        <location evidence="1">Membrane</location>
        <topology evidence="1">Multi-pass membrane protein</topology>
    </subcellularLocation>
</comment>
<feature type="transmembrane region" description="Helical" evidence="6">
    <location>
        <begin position="29"/>
        <end position="52"/>
    </location>
</feature>
<keyword evidence="4 6" id="KW-1133">Transmembrane helix</keyword>
<dbReference type="STRING" id="105231.A0A0U9HU35"/>
<dbReference type="InterPro" id="IPR021149">
    <property type="entry name" value="OligosaccharylTrfase_OST3/OST6"/>
</dbReference>
<dbReference type="GO" id="GO:0008250">
    <property type="term" value="C:oligosaccharyltransferase complex"/>
    <property type="evidence" value="ECO:0000318"/>
    <property type="project" value="GO_Central"/>
</dbReference>
<dbReference type="PANTHER" id="PTHR13160">
    <property type="entry name" value="OLIGOSACCHARYLTRANSFERASE COMPLEX SUBUNIT OSTC"/>
    <property type="match status" value="1"/>
</dbReference>
<sequence>MDPFYYLLQPLFLFLRPPKLRLRVPKVSLPSAMTVFALVLISYFFVISGLVFDVIQEPPGMGVIQDPRTGAQRPVVFMEGRVNSQYIIEGLSAGFMIVLGGVSLLALDAAADKSKGRNTRLGFLGAGAFGFWFSYQMAILFLRFKVPGYLVNSQ</sequence>